<feature type="transmembrane region" description="Helical" evidence="1">
    <location>
        <begin position="57"/>
        <end position="75"/>
    </location>
</feature>
<name>A0A939EXH6_9BACT</name>
<evidence type="ECO:0000313" key="2">
    <source>
        <dbReference type="EMBL" id="MBO0359310.1"/>
    </source>
</evidence>
<evidence type="ECO:0000256" key="1">
    <source>
        <dbReference type="SAM" id="Phobius"/>
    </source>
</evidence>
<keyword evidence="1" id="KW-1133">Transmembrane helix</keyword>
<protein>
    <submittedName>
        <fullName evidence="2">Uncharacterized protein</fullName>
    </submittedName>
</protein>
<evidence type="ECO:0000313" key="3">
    <source>
        <dbReference type="Proteomes" id="UP000664144"/>
    </source>
</evidence>
<accession>A0A939EXH6</accession>
<dbReference type="AlphaFoldDB" id="A0A939EXH6"/>
<gene>
    <name evidence="2" type="ORF">J0X19_15210</name>
</gene>
<comment type="caution">
    <text evidence="2">The sequence shown here is derived from an EMBL/GenBank/DDBJ whole genome shotgun (WGS) entry which is preliminary data.</text>
</comment>
<organism evidence="2 3">
    <name type="scientific">Hymenobacter telluris</name>
    <dbReference type="NCBI Taxonomy" id="2816474"/>
    <lineage>
        <taxon>Bacteria</taxon>
        <taxon>Pseudomonadati</taxon>
        <taxon>Bacteroidota</taxon>
        <taxon>Cytophagia</taxon>
        <taxon>Cytophagales</taxon>
        <taxon>Hymenobacteraceae</taxon>
        <taxon>Hymenobacter</taxon>
    </lineage>
</organism>
<proteinExistence type="predicted"/>
<dbReference type="RefSeq" id="WP_206985236.1">
    <property type="nucleotide sequence ID" value="NZ_JAFLQZ010000010.1"/>
</dbReference>
<dbReference type="Proteomes" id="UP000664144">
    <property type="component" value="Unassembled WGS sequence"/>
</dbReference>
<reference evidence="2" key="1">
    <citation type="submission" date="2021-03" db="EMBL/GenBank/DDBJ databases">
        <authorList>
            <person name="Kim M.K."/>
        </authorList>
    </citation>
    <scope>NUCLEOTIDE SEQUENCE</scope>
    <source>
        <strain evidence="2">BT186</strain>
    </source>
</reference>
<feature type="transmembrane region" description="Helical" evidence="1">
    <location>
        <begin position="24"/>
        <end position="45"/>
    </location>
</feature>
<feature type="transmembrane region" description="Helical" evidence="1">
    <location>
        <begin position="95"/>
        <end position="118"/>
    </location>
</feature>
<keyword evidence="1" id="KW-0472">Membrane</keyword>
<keyword evidence="1" id="KW-0812">Transmembrane</keyword>
<keyword evidence="3" id="KW-1185">Reference proteome</keyword>
<dbReference type="EMBL" id="JAFLQZ010000010">
    <property type="protein sequence ID" value="MBO0359310.1"/>
    <property type="molecule type" value="Genomic_DNA"/>
</dbReference>
<sequence>MQIVKEYPFKSGYQPRPTTPPGRALSVLVAVCAVLWVWWMVPYFWPQLDTYGVNSLFNWLEVALPLSNGIVLWWVTRPMWKSPQLDTRQELKRSFVLLLSVLFHLASFALVVGVILVFGGTAVEAVDAIR</sequence>